<gene>
    <name evidence="1" type="ORF">MNBD_CHLOROFLEXI01-2137</name>
</gene>
<accession>A0A3B0VF66</accession>
<dbReference type="AlphaFoldDB" id="A0A3B0VF66"/>
<dbReference type="Gene3D" id="3.10.129.10">
    <property type="entry name" value="Hotdog Thioesterase"/>
    <property type="match status" value="1"/>
</dbReference>
<sequence length="164" mass="18594">MTQMLELNQITQLPRFHRINIPQEYLDVMGHMNIRHYMGIFDDAAWDFFASFGMTQAYYDDTSGGAFALEQHICYLAEVHVGETVAIYTRVIGRSAKRIHFIHFMINETTGKLAATLEVLGSHVNREIRRTSPFPPGIAAQIDQILAEQDQLGWDAPICGVLKP</sequence>
<organism evidence="1">
    <name type="scientific">hydrothermal vent metagenome</name>
    <dbReference type="NCBI Taxonomy" id="652676"/>
    <lineage>
        <taxon>unclassified sequences</taxon>
        <taxon>metagenomes</taxon>
        <taxon>ecological metagenomes</taxon>
    </lineage>
</organism>
<dbReference type="InterPro" id="IPR029069">
    <property type="entry name" value="HotDog_dom_sf"/>
</dbReference>
<protein>
    <recommendedName>
        <fullName evidence="2">Thioesterase</fullName>
    </recommendedName>
</protein>
<evidence type="ECO:0000313" key="1">
    <source>
        <dbReference type="EMBL" id="VAW41561.1"/>
    </source>
</evidence>
<name>A0A3B0VF66_9ZZZZ</name>
<dbReference type="GO" id="GO:0047617">
    <property type="term" value="F:fatty acyl-CoA hydrolase activity"/>
    <property type="evidence" value="ECO:0007669"/>
    <property type="project" value="TreeGrafter"/>
</dbReference>
<dbReference type="InterPro" id="IPR050563">
    <property type="entry name" value="4-hydroxybenzoyl-CoA_TE"/>
</dbReference>
<dbReference type="Pfam" id="PF13279">
    <property type="entry name" value="4HBT_2"/>
    <property type="match status" value="1"/>
</dbReference>
<dbReference type="CDD" id="cd00586">
    <property type="entry name" value="4HBT"/>
    <property type="match status" value="1"/>
</dbReference>
<proteinExistence type="predicted"/>
<dbReference type="SUPFAM" id="SSF54637">
    <property type="entry name" value="Thioesterase/thiol ester dehydrase-isomerase"/>
    <property type="match status" value="1"/>
</dbReference>
<reference evidence="1" key="1">
    <citation type="submission" date="2018-06" db="EMBL/GenBank/DDBJ databases">
        <authorList>
            <person name="Zhirakovskaya E."/>
        </authorList>
    </citation>
    <scope>NUCLEOTIDE SEQUENCE</scope>
</reference>
<dbReference type="PANTHER" id="PTHR31793:SF2">
    <property type="entry name" value="BLR1345 PROTEIN"/>
    <property type="match status" value="1"/>
</dbReference>
<evidence type="ECO:0008006" key="2">
    <source>
        <dbReference type="Google" id="ProtNLM"/>
    </source>
</evidence>
<dbReference type="PANTHER" id="PTHR31793">
    <property type="entry name" value="4-HYDROXYBENZOYL-COA THIOESTERASE FAMILY MEMBER"/>
    <property type="match status" value="1"/>
</dbReference>
<dbReference type="EMBL" id="UOEU01000848">
    <property type="protein sequence ID" value="VAW41561.1"/>
    <property type="molecule type" value="Genomic_DNA"/>
</dbReference>